<organism evidence="2 3">
    <name type="scientific">Mya arenaria</name>
    <name type="common">Soft-shell clam</name>
    <dbReference type="NCBI Taxonomy" id="6604"/>
    <lineage>
        <taxon>Eukaryota</taxon>
        <taxon>Metazoa</taxon>
        <taxon>Spiralia</taxon>
        <taxon>Lophotrochozoa</taxon>
        <taxon>Mollusca</taxon>
        <taxon>Bivalvia</taxon>
        <taxon>Autobranchia</taxon>
        <taxon>Heteroconchia</taxon>
        <taxon>Euheterodonta</taxon>
        <taxon>Imparidentia</taxon>
        <taxon>Neoheterodontei</taxon>
        <taxon>Myida</taxon>
        <taxon>Myoidea</taxon>
        <taxon>Myidae</taxon>
        <taxon>Mya</taxon>
    </lineage>
</organism>
<dbReference type="Proteomes" id="UP001164746">
    <property type="component" value="Chromosome 3"/>
</dbReference>
<name>A0ABY7DNY7_MYAAR</name>
<dbReference type="InterPro" id="IPR036179">
    <property type="entry name" value="Ig-like_dom_sf"/>
</dbReference>
<dbReference type="EMBL" id="CP111014">
    <property type="protein sequence ID" value="WAQ98573.1"/>
    <property type="molecule type" value="Genomic_DNA"/>
</dbReference>
<feature type="non-terminal residue" evidence="2">
    <location>
        <position position="235"/>
    </location>
</feature>
<evidence type="ECO:0000313" key="3">
    <source>
        <dbReference type="Proteomes" id="UP001164746"/>
    </source>
</evidence>
<sequence length="235" mass="26452">MDASVSDLPGSVWIKVIEVLDTNPARRNWRALIGTLKTSNMINQRYKITPQQVELWAQGIGREKEIKITHSPGREMDMNKGDTLVLDIAATGKPHPCFQWFFCPDGQKEFNKMKGCTDRTLTIINLTSANAGSYSCQIHNCSDPQETKITEISHVSITPKQNSASDRLNPPGTENLAKMPHNLTPTPIRHTGQEHEIRVISHPTSKELEFGDSTLFMVEARCSLPLRYQWIKDGK</sequence>
<dbReference type="SUPFAM" id="SSF48726">
    <property type="entry name" value="Immunoglobulin"/>
    <property type="match status" value="1"/>
</dbReference>
<proteinExistence type="predicted"/>
<dbReference type="Pfam" id="PF13927">
    <property type="entry name" value="Ig_3"/>
    <property type="match status" value="1"/>
</dbReference>
<evidence type="ECO:0000313" key="2">
    <source>
        <dbReference type="EMBL" id="WAQ98573.1"/>
    </source>
</evidence>
<dbReference type="InterPro" id="IPR007110">
    <property type="entry name" value="Ig-like_dom"/>
</dbReference>
<feature type="domain" description="Ig-like" evidence="1">
    <location>
        <begin position="66"/>
        <end position="153"/>
    </location>
</feature>
<accession>A0ABY7DNY7</accession>
<dbReference type="PROSITE" id="PS50835">
    <property type="entry name" value="IG_LIKE"/>
    <property type="match status" value="1"/>
</dbReference>
<reference evidence="2" key="1">
    <citation type="submission" date="2022-11" db="EMBL/GenBank/DDBJ databases">
        <title>Centuries of genome instability and evolution in soft-shell clam transmissible cancer (bioRxiv).</title>
        <authorList>
            <person name="Hart S.F.M."/>
            <person name="Yonemitsu M.A."/>
            <person name="Giersch R.M."/>
            <person name="Beal B.F."/>
            <person name="Arriagada G."/>
            <person name="Davis B.W."/>
            <person name="Ostrander E.A."/>
            <person name="Goff S.P."/>
            <person name="Metzger M.J."/>
        </authorList>
    </citation>
    <scope>NUCLEOTIDE SEQUENCE</scope>
    <source>
        <strain evidence="2">MELC-2E11</strain>
        <tissue evidence="2">Siphon/mantle</tissue>
    </source>
</reference>
<keyword evidence="3" id="KW-1185">Reference proteome</keyword>
<gene>
    <name evidence="2" type="ORF">MAR_022946</name>
</gene>
<dbReference type="Gene3D" id="2.60.40.10">
    <property type="entry name" value="Immunoglobulins"/>
    <property type="match status" value="1"/>
</dbReference>
<evidence type="ECO:0000259" key="1">
    <source>
        <dbReference type="PROSITE" id="PS50835"/>
    </source>
</evidence>
<dbReference type="InterPro" id="IPR013783">
    <property type="entry name" value="Ig-like_fold"/>
</dbReference>
<protein>
    <recommendedName>
        <fullName evidence="1">Ig-like domain-containing protein</fullName>
    </recommendedName>
</protein>